<comment type="caution">
    <text evidence="2">The sequence shown here is derived from an EMBL/GenBank/DDBJ whole genome shotgun (WGS) entry which is preliminary data.</text>
</comment>
<dbReference type="RefSeq" id="WP_250825942.1">
    <property type="nucleotide sequence ID" value="NZ_JAMOIL010000001.1"/>
</dbReference>
<dbReference type="GO" id="GO:0005829">
    <property type="term" value="C:cytosol"/>
    <property type="evidence" value="ECO:0007669"/>
    <property type="project" value="TreeGrafter"/>
</dbReference>
<dbReference type="Pfam" id="PF03358">
    <property type="entry name" value="FMN_red"/>
    <property type="match status" value="1"/>
</dbReference>
<evidence type="ECO:0000313" key="3">
    <source>
        <dbReference type="Proteomes" id="UP001139485"/>
    </source>
</evidence>
<proteinExistence type="predicted"/>
<dbReference type="EMBL" id="JAMOIL010000001">
    <property type="protein sequence ID" value="MCM0619038.1"/>
    <property type="molecule type" value="Genomic_DNA"/>
</dbReference>
<dbReference type="Gene3D" id="3.40.50.360">
    <property type="match status" value="1"/>
</dbReference>
<evidence type="ECO:0000313" key="2">
    <source>
        <dbReference type="EMBL" id="MCM0619038.1"/>
    </source>
</evidence>
<keyword evidence="3" id="KW-1185">Reference proteome</keyword>
<dbReference type="GO" id="GO:0010181">
    <property type="term" value="F:FMN binding"/>
    <property type="evidence" value="ECO:0007669"/>
    <property type="project" value="TreeGrafter"/>
</dbReference>
<feature type="domain" description="NADPH-dependent FMN reductase-like" evidence="1">
    <location>
        <begin position="3"/>
        <end position="145"/>
    </location>
</feature>
<dbReference type="InterPro" id="IPR029039">
    <property type="entry name" value="Flavoprotein-like_sf"/>
</dbReference>
<dbReference type="Proteomes" id="UP001139485">
    <property type="component" value="Unassembled WGS sequence"/>
</dbReference>
<sequence>MLRIGIIVGSTRAGRRGREVADWVHARAQGRAGAAYEVVDLADHDLPNLADPVAPMAGRYERPATLAWARAVAALDGFVVVTPEYNHGPSGALKNALDHLYAEWNDKAVGFVSYGMDGGHRAVEQLRLVAAELQLATVRNQVGISLRDDVDADGAVAPTEHPERQLDGVLDQVEAWGGALQGLRADHARSSA</sequence>
<dbReference type="PANTHER" id="PTHR30543:SF21">
    <property type="entry name" value="NAD(P)H-DEPENDENT FMN REDUCTASE LOT6"/>
    <property type="match status" value="1"/>
</dbReference>
<evidence type="ECO:0000259" key="1">
    <source>
        <dbReference type="Pfam" id="PF03358"/>
    </source>
</evidence>
<accession>A0A9X2D4F8</accession>
<dbReference type="SUPFAM" id="SSF52218">
    <property type="entry name" value="Flavoproteins"/>
    <property type="match status" value="1"/>
</dbReference>
<name>A0A9X2D4F8_9ACTN</name>
<protein>
    <submittedName>
        <fullName evidence="2">NAD(P)H-dependent oxidoreductase</fullName>
    </submittedName>
</protein>
<dbReference type="GO" id="GO:0016491">
    <property type="term" value="F:oxidoreductase activity"/>
    <property type="evidence" value="ECO:0007669"/>
    <property type="project" value="InterPro"/>
</dbReference>
<gene>
    <name evidence="2" type="ORF">M8330_01865</name>
</gene>
<dbReference type="PANTHER" id="PTHR30543">
    <property type="entry name" value="CHROMATE REDUCTASE"/>
    <property type="match status" value="1"/>
</dbReference>
<organism evidence="2 3">
    <name type="scientific">Nocardioides bruguierae</name>
    <dbReference type="NCBI Taxonomy" id="2945102"/>
    <lineage>
        <taxon>Bacteria</taxon>
        <taxon>Bacillati</taxon>
        <taxon>Actinomycetota</taxon>
        <taxon>Actinomycetes</taxon>
        <taxon>Propionibacteriales</taxon>
        <taxon>Nocardioidaceae</taxon>
        <taxon>Nocardioides</taxon>
    </lineage>
</organism>
<dbReference type="InterPro" id="IPR005025">
    <property type="entry name" value="FMN_Rdtase-like_dom"/>
</dbReference>
<reference evidence="2" key="1">
    <citation type="submission" date="2022-05" db="EMBL/GenBank/DDBJ databases">
        <authorList>
            <person name="Tuo L."/>
        </authorList>
    </citation>
    <scope>NUCLEOTIDE SEQUENCE</scope>
    <source>
        <strain evidence="2">BSK12Z-4</strain>
    </source>
</reference>
<dbReference type="InterPro" id="IPR050712">
    <property type="entry name" value="NAD(P)H-dep_reductase"/>
</dbReference>
<dbReference type="AlphaFoldDB" id="A0A9X2D4F8"/>